<evidence type="ECO:0000313" key="1">
    <source>
        <dbReference type="EMBL" id="MED6249387.1"/>
    </source>
</evidence>
<name>A0ABU7BFG9_9TELE</name>
<gene>
    <name evidence="1" type="ORF">ATANTOWER_013320</name>
</gene>
<protein>
    <submittedName>
        <fullName evidence="1">Uncharacterized protein</fullName>
    </submittedName>
</protein>
<dbReference type="EMBL" id="JAHUTI010051980">
    <property type="protein sequence ID" value="MED6249387.1"/>
    <property type="molecule type" value="Genomic_DNA"/>
</dbReference>
<proteinExistence type="predicted"/>
<evidence type="ECO:0000313" key="2">
    <source>
        <dbReference type="Proteomes" id="UP001345963"/>
    </source>
</evidence>
<comment type="caution">
    <text evidence="1">The sequence shown here is derived from an EMBL/GenBank/DDBJ whole genome shotgun (WGS) entry which is preliminary data.</text>
</comment>
<dbReference type="Proteomes" id="UP001345963">
    <property type="component" value="Unassembled WGS sequence"/>
</dbReference>
<reference evidence="1 2" key="1">
    <citation type="submission" date="2021-07" db="EMBL/GenBank/DDBJ databases">
        <authorList>
            <person name="Palmer J.M."/>
        </authorList>
    </citation>
    <scope>NUCLEOTIDE SEQUENCE [LARGE SCALE GENOMIC DNA]</scope>
    <source>
        <strain evidence="1 2">AT_MEX2019</strain>
        <tissue evidence="1">Muscle</tissue>
    </source>
</reference>
<sequence length="100" mass="11577">MVTWKENDRLGYNLVWCEFLFNPPNQNFVDPTYTAEVCLHQLYKYINCNICPFFCKVAQAQSDWVNSSCAELLSNLSTDPQFGLGLDFDWAILTQDNILI</sequence>
<keyword evidence="2" id="KW-1185">Reference proteome</keyword>
<organism evidence="1 2">
    <name type="scientific">Ataeniobius toweri</name>
    <dbReference type="NCBI Taxonomy" id="208326"/>
    <lineage>
        <taxon>Eukaryota</taxon>
        <taxon>Metazoa</taxon>
        <taxon>Chordata</taxon>
        <taxon>Craniata</taxon>
        <taxon>Vertebrata</taxon>
        <taxon>Euteleostomi</taxon>
        <taxon>Actinopterygii</taxon>
        <taxon>Neopterygii</taxon>
        <taxon>Teleostei</taxon>
        <taxon>Neoteleostei</taxon>
        <taxon>Acanthomorphata</taxon>
        <taxon>Ovalentaria</taxon>
        <taxon>Atherinomorphae</taxon>
        <taxon>Cyprinodontiformes</taxon>
        <taxon>Goodeidae</taxon>
        <taxon>Ataeniobius</taxon>
    </lineage>
</organism>
<accession>A0ABU7BFG9</accession>